<organism evidence="2 3">
    <name type="scientific">Micromonospora haikouensis</name>
    <dbReference type="NCBI Taxonomy" id="686309"/>
    <lineage>
        <taxon>Bacteria</taxon>
        <taxon>Bacillati</taxon>
        <taxon>Actinomycetota</taxon>
        <taxon>Actinomycetes</taxon>
        <taxon>Micromonosporales</taxon>
        <taxon>Micromonosporaceae</taxon>
        <taxon>Micromonospora</taxon>
    </lineage>
</organism>
<accession>A0A0D0X639</accession>
<evidence type="ECO:0000313" key="3">
    <source>
        <dbReference type="Proteomes" id="UP000032254"/>
    </source>
</evidence>
<evidence type="ECO:0000313" key="2">
    <source>
        <dbReference type="EMBL" id="KIR66581.1"/>
    </source>
</evidence>
<dbReference type="GeneID" id="301305665"/>
<proteinExistence type="predicted"/>
<reference evidence="2 3" key="1">
    <citation type="submission" date="2015-01" db="EMBL/GenBank/DDBJ databases">
        <title>Sequencing and annotation of Micromonospora carbonacea strain JXNU-1 genome.</title>
        <authorList>
            <person name="Long Z."/>
            <person name="Huang Y."/>
            <person name="Jiang Y."/>
        </authorList>
    </citation>
    <scope>NUCLEOTIDE SEQUENCE [LARGE SCALE GENOMIC DNA]</scope>
    <source>
        <strain evidence="2 3">JXNU-1</strain>
    </source>
</reference>
<keyword evidence="1" id="KW-1133">Transmembrane helix</keyword>
<dbReference type="RefSeq" id="WP_043963515.1">
    <property type="nucleotide sequence ID" value="NZ_JBEZEP010000104.1"/>
</dbReference>
<dbReference type="OrthoDB" id="5198493at2"/>
<name>A0A0D0X639_9ACTN</name>
<evidence type="ECO:0000256" key="1">
    <source>
        <dbReference type="SAM" id="Phobius"/>
    </source>
</evidence>
<dbReference type="AlphaFoldDB" id="A0A0D0X639"/>
<dbReference type="Proteomes" id="UP000032254">
    <property type="component" value="Unassembled WGS sequence"/>
</dbReference>
<dbReference type="EMBL" id="JXSX01000001">
    <property type="protein sequence ID" value="KIR66581.1"/>
    <property type="molecule type" value="Genomic_DNA"/>
</dbReference>
<keyword evidence="1" id="KW-0812">Transmembrane</keyword>
<sequence length="288" mass="30710">MSGLSGLREAWAQTGRPVRVASLGMWSAGGLGTVVGVVGDQLGWWDDRPFLTNLMSSLVGALFGIPLALIVLRRVTAVEGRRTERAEALHVARVTAERLAADLAPLCPDRRLAERAAGILRRLDDELLAGLADHRFGPALAEALTVWTEAVGLCGAGLLGGPPARDVLRDAEATWRHLRRDVAPRLRAHGVSWPSRATADRVDRLLADVDAFLRDDPGEVHHLAEAARMTLSERSIDPLVAIYADEYAVLGGIREQVGSLSAGVAAVVALLAAVDQLGPDLPAPHRNT</sequence>
<feature type="transmembrane region" description="Helical" evidence="1">
    <location>
        <begin position="20"/>
        <end position="38"/>
    </location>
</feature>
<keyword evidence="1" id="KW-0472">Membrane</keyword>
<dbReference type="PATRIC" id="fig|47853.6.peg.3459"/>
<feature type="transmembrane region" description="Helical" evidence="1">
    <location>
        <begin position="50"/>
        <end position="72"/>
    </location>
</feature>
<protein>
    <submittedName>
        <fullName evidence="2">Uncharacterized protein</fullName>
    </submittedName>
</protein>
<comment type="caution">
    <text evidence="2">The sequence shown here is derived from an EMBL/GenBank/DDBJ whole genome shotgun (WGS) entry which is preliminary data.</text>
</comment>
<gene>
    <name evidence="2" type="ORF">TK50_16380</name>
</gene>
<keyword evidence="3" id="KW-1185">Reference proteome</keyword>